<comment type="caution">
    <text evidence="2">The sequence shown here is derived from an EMBL/GenBank/DDBJ whole genome shotgun (WGS) entry which is preliminary data.</text>
</comment>
<keyword evidence="3" id="KW-1185">Reference proteome</keyword>
<evidence type="ECO:0008006" key="4">
    <source>
        <dbReference type="Google" id="ProtNLM"/>
    </source>
</evidence>
<feature type="signal peptide" evidence="1">
    <location>
        <begin position="1"/>
        <end position="19"/>
    </location>
</feature>
<evidence type="ECO:0000256" key="1">
    <source>
        <dbReference type="SAM" id="SignalP"/>
    </source>
</evidence>
<name>A0A0N1MRE2_9GAMM</name>
<sequence>MKLRLLILALLFTISGCKALGPPFHKADKPLDTRSAVFIYKSPEVKNAFQIILNNEHIATLGPYGYTWLYLEEGSNTISIYEGWNRNSEKYSLTFNTRSNEKFYANISSGYSETGSNPMNQLFFQKVPSDRALKALPQYVYQESKQVK</sequence>
<gene>
    <name evidence="2" type="ORF">ADS77_20875</name>
</gene>
<accession>A0A0N1MRE2</accession>
<dbReference type="Proteomes" id="UP000037848">
    <property type="component" value="Unassembled WGS sequence"/>
</dbReference>
<dbReference type="EMBL" id="LHPH01000042">
    <property type="protein sequence ID" value="KPH56656.1"/>
    <property type="molecule type" value="Genomic_DNA"/>
</dbReference>
<dbReference type="RefSeq" id="WP_054456138.1">
    <property type="nucleotide sequence ID" value="NZ_LHPH01000042.1"/>
</dbReference>
<evidence type="ECO:0000313" key="3">
    <source>
        <dbReference type="Proteomes" id="UP000037848"/>
    </source>
</evidence>
<dbReference type="AlphaFoldDB" id="A0A0N1MRE2"/>
<proteinExistence type="predicted"/>
<reference evidence="2 3" key="1">
    <citation type="submission" date="2015-08" db="EMBL/GenBank/DDBJ databases">
        <title>Draft Genome Sequence of Pseudoalteromonas porphyrae UCD-SED14.</title>
        <authorList>
            <person name="Coil D.A."/>
            <person name="Jospin G."/>
            <person name="Lee R.D."/>
            <person name="Eisen J.A."/>
        </authorList>
    </citation>
    <scope>NUCLEOTIDE SEQUENCE [LARGE SCALE GENOMIC DNA]</scope>
    <source>
        <strain evidence="2 3">UCD-SED14</strain>
    </source>
</reference>
<dbReference type="PATRIC" id="fig|187330.3.peg.3322"/>
<dbReference type="PROSITE" id="PS51257">
    <property type="entry name" value="PROKAR_LIPOPROTEIN"/>
    <property type="match status" value="1"/>
</dbReference>
<organism evidence="2 3">
    <name type="scientific">Pseudoalteromonas porphyrae</name>
    <dbReference type="NCBI Taxonomy" id="187330"/>
    <lineage>
        <taxon>Bacteria</taxon>
        <taxon>Pseudomonadati</taxon>
        <taxon>Pseudomonadota</taxon>
        <taxon>Gammaproteobacteria</taxon>
        <taxon>Alteromonadales</taxon>
        <taxon>Pseudoalteromonadaceae</taxon>
        <taxon>Pseudoalteromonas</taxon>
    </lineage>
</organism>
<protein>
    <recommendedName>
        <fullName evidence="4">DUF2846 domain-containing protein</fullName>
    </recommendedName>
</protein>
<feature type="chain" id="PRO_5005878286" description="DUF2846 domain-containing protein" evidence="1">
    <location>
        <begin position="20"/>
        <end position="148"/>
    </location>
</feature>
<evidence type="ECO:0000313" key="2">
    <source>
        <dbReference type="EMBL" id="KPH56656.1"/>
    </source>
</evidence>
<keyword evidence="1" id="KW-0732">Signal</keyword>